<evidence type="ECO:0000313" key="4">
    <source>
        <dbReference type="Proteomes" id="UP000177230"/>
    </source>
</evidence>
<dbReference type="InterPro" id="IPR005479">
    <property type="entry name" value="CPAse_ATP-bd"/>
</dbReference>
<keyword evidence="1" id="KW-0067">ATP-binding</keyword>
<dbReference type="Gene3D" id="3.30.470.20">
    <property type="entry name" value="ATP-grasp fold, B domain"/>
    <property type="match status" value="1"/>
</dbReference>
<protein>
    <recommendedName>
        <fullName evidence="2">ATP-grasp domain-containing protein</fullName>
    </recommendedName>
</protein>
<dbReference type="InterPro" id="IPR011761">
    <property type="entry name" value="ATP-grasp"/>
</dbReference>
<evidence type="ECO:0000313" key="3">
    <source>
        <dbReference type="EMBL" id="OGF08864.1"/>
    </source>
</evidence>
<dbReference type="GO" id="GO:0005524">
    <property type="term" value="F:ATP binding"/>
    <property type="evidence" value="ECO:0007669"/>
    <property type="project" value="UniProtKB-UniRule"/>
</dbReference>
<proteinExistence type="predicted"/>
<dbReference type="PROSITE" id="PS50975">
    <property type="entry name" value="ATP_GRASP"/>
    <property type="match status" value="1"/>
</dbReference>
<reference evidence="3 4" key="1">
    <citation type="journal article" date="2016" name="Nat. Commun.">
        <title>Thousands of microbial genomes shed light on interconnected biogeochemical processes in an aquifer system.</title>
        <authorList>
            <person name="Anantharaman K."/>
            <person name="Brown C.T."/>
            <person name="Hug L.A."/>
            <person name="Sharon I."/>
            <person name="Castelle C.J."/>
            <person name="Probst A.J."/>
            <person name="Thomas B.C."/>
            <person name="Singh A."/>
            <person name="Wilkins M.J."/>
            <person name="Karaoz U."/>
            <person name="Brodie E.L."/>
            <person name="Williams K.H."/>
            <person name="Hubbard S.S."/>
            <person name="Banfield J.F."/>
        </authorList>
    </citation>
    <scope>NUCLEOTIDE SEQUENCE [LARGE SCALE GENOMIC DNA]</scope>
</reference>
<evidence type="ECO:0000256" key="1">
    <source>
        <dbReference type="PROSITE-ProRule" id="PRU00409"/>
    </source>
</evidence>
<sequence>MMKPTVFILEGNFLGLEMARELRDAGYPVVVIGYSKNDIAIRAKGVTGRILPLPQQDSQSLLAGLVGLAGDIPGDRVLIGASDGYRRWVSHNREELSRQFKMLACPLEVMDALLDKWNQLQMAVSAGIAIPQSSILDENNAPANNVRFPAVVKARFSPKSMPFRDALGEKVIVVNTDQELRKACNRIIGLGFKPMIQKVIPGVDYNQFLFGASVKDGMPFAVCMAQKLKADPQPYGSGVMIRTIYHQELYDAGMRFLRQINYSGICDIEFMRNWDTGEFQFIEFNPRYGLGQRVSQMAGVSLAETAVQLAMGAHLGEPRIARSGFYWVYFDEWAKERFMPWRNPFLRQLRNSNNTARIFDIGDCRPEIRHMKNIADLKLKRIIRN</sequence>
<comment type="caution">
    <text evidence="3">The sequence shown here is derived from an EMBL/GenBank/DDBJ whole genome shotgun (WGS) entry which is preliminary data.</text>
</comment>
<organism evidence="3 4">
    <name type="scientific">Candidatus Edwardsbacteria bacterium GWF2_54_11</name>
    <dbReference type="NCBI Taxonomy" id="1817851"/>
    <lineage>
        <taxon>Bacteria</taxon>
        <taxon>Candidatus Edwardsiibacteriota</taxon>
    </lineage>
</organism>
<dbReference type="Pfam" id="PF02786">
    <property type="entry name" value="CPSase_L_D2"/>
    <property type="match status" value="1"/>
</dbReference>
<dbReference type="Proteomes" id="UP000177230">
    <property type="component" value="Unassembled WGS sequence"/>
</dbReference>
<dbReference type="AlphaFoldDB" id="A0A1F5R317"/>
<name>A0A1F5R317_9BACT</name>
<dbReference type="GO" id="GO:0046872">
    <property type="term" value="F:metal ion binding"/>
    <property type="evidence" value="ECO:0007669"/>
    <property type="project" value="InterPro"/>
</dbReference>
<accession>A0A1F5R317</accession>
<dbReference type="SUPFAM" id="SSF56059">
    <property type="entry name" value="Glutathione synthetase ATP-binding domain-like"/>
    <property type="match status" value="1"/>
</dbReference>
<evidence type="ECO:0000259" key="2">
    <source>
        <dbReference type="PROSITE" id="PS50975"/>
    </source>
</evidence>
<gene>
    <name evidence="3" type="ORF">A2024_01150</name>
</gene>
<dbReference type="EMBL" id="MFFM01000046">
    <property type="protein sequence ID" value="OGF08864.1"/>
    <property type="molecule type" value="Genomic_DNA"/>
</dbReference>
<keyword evidence="1" id="KW-0547">Nucleotide-binding</keyword>
<feature type="domain" description="ATP-grasp" evidence="2">
    <location>
        <begin position="120"/>
        <end position="311"/>
    </location>
</feature>